<keyword evidence="1" id="KW-0812">Transmembrane</keyword>
<reference evidence="2 3" key="1">
    <citation type="submission" date="2020-07" db="EMBL/GenBank/DDBJ databases">
        <title>Sequencing the genomes of 1000 actinobacteria strains.</title>
        <authorList>
            <person name="Klenk H.-P."/>
        </authorList>
    </citation>
    <scope>NUCLEOTIDE SEQUENCE [LARGE SCALE GENOMIC DNA]</scope>
    <source>
        <strain evidence="2 3">DSM 44749</strain>
    </source>
</reference>
<keyword evidence="1" id="KW-0472">Membrane</keyword>
<dbReference type="Proteomes" id="UP000549695">
    <property type="component" value="Unassembled WGS sequence"/>
</dbReference>
<evidence type="ECO:0000313" key="2">
    <source>
        <dbReference type="EMBL" id="NYG03453.1"/>
    </source>
</evidence>
<proteinExistence type="predicted"/>
<name>A0A852W381_PSEA5</name>
<dbReference type="GeneID" id="98053443"/>
<dbReference type="EMBL" id="JACCCZ010000001">
    <property type="protein sequence ID" value="NYG03453.1"/>
    <property type="molecule type" value="Genomic_DNA"/>
</dbReference>
<protein>
    <recommendedName>
        <fullName evidence="4">DUF3592 domain-containing protein</fullName>
    </recommendedName>
</protein>
<accession>A0A852W381</accession>
<dbReference type="RefSeq" id="WP_139282884.1">
    <property type="nucleotide sequence ID" value="NZ_BAAAJZ010000003.1"/>
</dbReference>
<evidence type="ECO:0000313" key="3">
    <source>
        <dbReference type="Proteomes" id="UP000549695"/>
    </source>
</evidence>
<organism evidence="2 3">
    <name type="scientific">Pseudonocardia alni</name>
    <name type="common">Amycolata alni</name>
    <dbReference type="NCBI Taxonomy" id="33907"/>
    <lineage>
        <taxon>Bacteria</taxon>
        <taxon>Bacillati</taxon>
        <taxon>Actinomycetota</taxon>
        <taxon>Actinomycetes</taxon>
        <taxon>Pseudonocardiales</taxon>
        <taxon>Pseudonocardiaceae</taxon>
        <taxon>Pseudonocardia</taxon>
    </lineage>
</organism>
<gene>
    <name evidence="2" type="ORF">HDA37_003738</name>
</gene>
<keyword evidence="1" id="KW-1133">Transmembrane helix</keyword>
<keyword evidence="3" id="KW-1185">Reference proteome</keyword>
<feature type="transmembrane region" description="Helical" evidence="1">
    <location>
        <begin position="34"/>
        <end position="55"/>
    </location>
</feature>
<comment type="caution">
    <text evidence="2">The sequence shown here is derived from an EMBL/GenBank/DDBJ whole genome shotgun (WGS) entry which is preliminary data.</text>
</comment>
<evidence type="ECO:0000256" key="1">
    <source>
        <dbReference type="SAM" id="Phobius"/>
    </source>
</evidence>
<feature type="transmembrane region" description="Helical" evidence="1">
    <location>
        <begin position="133"/>
        <end position="154"/>
    </location>
</feature>
<dbReference type="AlphaFoldDB" id="A0A852W381"/>
<evidence type="ECO:0008006" key="4">
    <source>
        <dbReference type="Google" id="ProtNLM"/>
    </source>
</evidence>
<sequence length="164" mass="17398">MTSPSGRPTGDVLTETSAVAARLIGRTRYHLPEIVLAVALAWTLVALVALGGAFLEDAAIDGNRGTTAATVLDGSDYWRTLVRFVDDEGRLQTPAAGISYPVGLTPGENIYVEYDTADPTHVRVAGRTAVDGILPVAGLIAGGWVLLGPLYVWLRRRRARTGTV</sequence>